<feature type="domain" description="UspA" evidence="5">
    <location>
        <begin position="134"/>
        <end position="272"/>
    </location>
</feature>
<evidence type="ECO:0000256" key="2">
    <source>
        <dbReference type="ARBA" id="ARBA00008791"/>
    </source>
</evidence>
<comment type="caution">
    <text evidence="6">The sequence shown here is derived from an EMBL/GenBank/DDBJ whole genome shotgun (WGS) entry which is preliminary data.</text>
</comment>
<organism evidence="6 7">
    <name type="scientific">Pseudomonas versuta</name>
    <dbReference type="NCBI Taxonomy" id="1788301"/>
    <lineage>
        <taxon>Bacteria</taxon>
        <taxon>Pseudomonadati</taxon>
        <taxon>Pseudomonadota</taxon>
        <taxon>Gammaproteobacteria</taxon>
        <taxon>Pseudomonadales</taxon>
        <taxon>Pseudomonadaceae</taxon>
        <taxon>Pseudomonas</taxon>
    </lineage>
</organism>
<evidence type="ECO:0000313" key="6">
    <source>
        <dbReference type="EMBL" id="OKA24114.1"/>
    </source>
</evidence>
<dbReference type="AlphaFoldDB" id="A0A854A011"/>
<dbReference type="InterPro" id="IPR006016">
    <property type="entry name" value="UspA"/>
</dbReference>
<evidence type="ECO:0000256" key="3">
    <source>
        <dbReference type="ARBA" id="ARBA00022490"/>
    </source>
</evidence>
<comment type="similarity">
    <text evidence="2">Belongs to the universal stress protein A family.</text>
</comment>
<evidence type="ECO:0000259" key="5">
    <source>
        <dbReference type="Pfam" id="PF00582"/>
    </source>
</evidence>
<keyword evidence="3" id="KW-0963">Cytoplasm</keyword>
<evidence type="ECO:0000256" key="4">
    <source>
        <dbReference type="ARBA" id="ARBA00037131"/>
    </source>
</evidence>
<reference evidence="6 7" key="1">
    <citation type="submission" date="2016-11" db="EMBL/GenBank/DDBJ databases">
        <title>Draft genome of Pseudomonas versuta A4R1.12.</title>
        <authorList>
            <person name="See-Too W.-S."/>
        </authorList>
    </citation>
    <scope>NUCLEOTIDE SEQUENCE [LARGE SCALE GENOMIC DNA]</scope>
    <source>
        <strain evidence="6 7">A4R1.12</strain>
    </source>
</reference>
<evidence type="ECO:0000313" key="7">
    <source>
        <dbReference type="Proteomes" id="UP000185990"/>
    </source>
</evidence>
<proteinExistence type="inferred from homology"/>
<comment type="function">
    <text evidence="4">Required for resistance to DNA-damaging agents.</text>
</comment>
<comment type="subcellular location">
    <subcellularLocation>
        <location evidence="1">Cytoplasm</location>
    </subcellularLocation>
</comment>
<dbReference type="Pfam" id="PF00582">
    <property type="entry name" value="Usp"/>
    <property type="match status" value="2"/>
</dbReference>
<name>A0A854A011_9PSED</name>
<dbReference type="EMBL" id="MPJD01000018">
    <property type="protein sequence ID" value="OKA24114.1"/>
    <property type="molecule type" value="Genomic_DNA"/>
</dbReference>
<dbReference type="PANTHER" id="PTHR47892:SF1">
    <property type="entry name" value="UNIVERSAL STRESS PROTEIN E"/>
    <property type="match status" value="1"/>
</dbReference>
<gene>
    <name evidence="6" type="ORF">BOH74_12550</name>
</gene>
<dbReference type="SUPFAM" id="SSF52402">
    <property type="entry name" value="Adenine nucleotide alpha hydrolases-like"/>
    <property type="match status" value="2"/>
</dbReference>
<protein>
    <submittedName>
        <fullName evidence="6">Universal stress protein UspA</fullName>
    </submittedName>
</protein>
<feature type="domain" description="UspA" evidence="5">
    <location>
        <begin position="12"/>
        <end position="124"/>
    </location>
</feature>
<dbReference type="Gene3D" id="3.40.50.12370">
    <property type="match status" value="1"/>
</dbReference>
<dbReference type="RefSeq" id="WP_073509732.1">
    <property type="nucleotide sequence ID" value="NZ_CP078563.1"/>
</dbReference>
<dbReference type="Proteomes" id="UP000185990">
    <property type="component" value="Unassembled WGS sequence"/>
</dbReference>
<accession>A0A854A011</accession>
<dbReference type="PANTHER" id="PTHR47892">
    <property type="entry name" value="UNIVERSAL STRESS PROTEIN E"/>
    <property type="match status" value="1"/>
</dbReference>
<dbReference type="GO" id="GO:0005737">
    <property type="term" value="C:cytoplasm"/>
    <property type="evidence" value="ECO:0007669"/>
    <property type="project" value="UniProtKB-SubCell"/>
</dbReference>
<evidence type="ECO:0000256" key="1">
    <source>
        <dbReference type="ARBA" id="ARBA00004496"/>
    </source>
</evidence>
<sequence>MQTIRSLLVVIEPQLMESFSLKRAKEIANSTKAHLHLLICDKENDHTALLSVLQNSLSTEAYSVTTNQTWHESQHATIIREQQAKGCALVIKQHVPDSILKKLLLTPEDWKLLRDCPCPVLMVKHARGWNGGVVLAAVDVGNSDEEHMVLHKTIIDQGFRVASLAHGQLHVVSAHPAPMLAAVDAVYPVDTQYEASYRAACKEFQDEYEIDDSRLHINEGPADIIIQQVARKLDAVVTVIGTVARTGLSGALIGNTAEVVIDKLECDILVLKPDDIIQHLEQKAAKA</sequence>